<dbReference type="AlphaFoldDB" id="A0A2W5LV26"/>
<reference evidence="2 3" key="1">
    <citation type="submission" date="2017-08" db="EMBL/GenBank/DDBJ databases">
        <title>Infants hospitalized years apart are colonized by the same room-sourced microbial strains.</title>
        <authorList>
            <person name="Brooks B."/>
            <person name="Olm M.R."/>
            <person name="Firek B.A."/>
            <person name="Baker R."/>
            <person name="Thomas B.C."/>
            <person name="Morowitz M.J."/>
            <person name="Banfield J.F."/>
        </authorList>
    </citation>
    <scope>NUCLEOTIDE SEQUENCE [LARGE SCALE GENOMIC DNA]</scope>
    <source>
        <strain evidence="2">S2_005_003_R2_42</strain>
    </source>
</reference>
<feature type="chain" id="PRO_5016078446" description="Lipoprotein" evidence="1">
    <location>
        <begin position="36"/>
        <end position="598"/>
    </location>
</feature>
<gene>
    <name evidence="2" type="ORF">DI564_14770</name>
</gene>
<accession>A0A2W5LV26</accession>
<keyword evidence="1" id="KW-0732">Signal</keyword>
<name>A0A2W5LV26_9GAMM</name>
<feature type="signal peptide" evidence="1">
    <location>
        <begin position="1"/>
        <end position="35"/>
    </location>
</feature>
<protein>
    <recommendedName>
        <fullName evidence="4">Lipoprotein</fullName>
    </recommendedName>
</protein>
<sequence>MRMLEKPLPSRTTRRAALVLAAMLMTGIAGQSAIAQDPKPDAMVAFPPTEKITLTALPRVTPEGNTARIEVRYEKGHELPSAIPLRLPGGSIALRQDPRNPDVFFAEVPFDFEAFVAEQARRQEQAFELDKQPVFRGREIVDHRPIAFIDPERLVRLIREGAPIDVPEDVTDGVAALVSAPHSLMVVHPRVVEDRERTFDACSGKGNPTGVWTFNRLMTDMANQPLTGIHPAEFVEQWLKSWLDTQNVNTFDVDKRPQMFDQVLKFWPRDSKGRLDLKQSPMRLLAIVNRVDLRKNLVYGDGAGGEGRFVFGVMRRHEDGSCDVMPFTVILEYGVPLSKCEDVRAYGQKWKDLDTLTLGSGAYNAALQNLTDVFATANAAPDKPNGSAINQVRTNENALDPLWELREYHLGATPGQLEIASTVLEPHRAIYNPAPLPHTTTLLADFINLNEADILANTYDVPAIFMGQPFLTGAALNPDISPGSAWAHPFVLNNDARHLMSLNTCSSCHGSETETKFLHVEPRNMGFQAALSRFLVGDPGTVTSPSTFTMPDPVSGVPRTFGDLLHRQADLDALVSSSCDAGGLAEALSSPVAAPRTH</sequence>
<dbReference type="EMBL" id="QFPO01000017">
    <property type="protein sequence ID" value="PZQ11167.1"/>
    <property type="molecule type" value="Genomic_DNA"/>
</dbReference>
<comment type="caution">
    <text evidence="2">The sequence shown here is derived from an EMBL/GenBank/DDBJ whole genome shotgun (WGS) entry which is preliminary data.</text>
</comment>
<evidence type="ECO:0000313" key="3">
    <source>
        <dbReference type="Proteomes" id="UP000249046"/>
    </source>
</evidence>
<evidence type="ECO:0000313" key="2">
    <source>
        <dbReference type="EMBL" id="PZQ11167.1"/>
    </source>
</evidence>
<proteinExistence type="predicted"/>
<organism evidence="2 3">
    <name type="scientific">Rhodanobacter denitrificans</name>
    <dbReference type="NCBI Taxonomy" id="666685"/>
    <lineage>
        <taxon>Bacteria</taxon>
        <taxon>Pseudomonadati</taxon>
        <taxon>Pseudomonadota</taxon>
        <taxon>Gammaproteobacteria</taxon>
        <taxon>Lysobacterales</taxon>
        <taxon>Rhodanobacteraceae</taxon>
        <taxon>Rhodanobacter</taxon>
    </lineage>
</organism>
<dbReference type="Proteomes" id="UP000249046">
    <property type="component" value="Unassembled WGS sequence"/>
</dbReference>
<evidence type="ECO:0000256" key="1">
    <source>
        <dbReference type="SAM" id="SignalP"/>
    </source>
</evidence>
<evidence type="ECO:0008006" key="4">
    <source>
        <dbReference type="Google" id="ProtNLM"/>
    </source>
</evidence>